<keyword evidence="5" id="KW-0694">RNA-binding</keyword>
<keyword evidence="2" id="KW-0378">Hydrolase</keyword>
<dbReference type="SMART" id="SM00490">
    <property type="entry name" value="HELICc"/>
    <property type="match status" value="1"/>
</dbReference>
<dbReference type="CDD" id="cd00048">
    <property type="entry name" value="DSRM_SF"/>
    <property type="match status" value="1"/>
</dbReference>
<keyword evidence="11" id="KW-1185">Reference proteome</keyword>
<dbReference type="FunFam" id="3.40.50.300:FF:000526">
    <property type="entry name" value="DExH-box ATP-dependent RNA helicase DExH3"/>
    <property type="match status" value="1"/>
</dbReference>
<keyword evidence="3" id="KW-0347">Helicase</keyword>
<dbReference type="Gene3D" id="1.20.120.1080">
    <property type="match status" value="1"/>
</dbReference>
<feature type="region of interest" description="Disordered" evidence="7">
    <location>
        <begin position="1278"/>
        <end position="1330"/>
    </location>
</feature>
<evidence type="ECO:0000256" key="4">
    <source>
        <dbReference type="ARBA" id="ARBA00022840"/>
    </source>
</evidence>
<dbReference type="GO" id="GO:0016787">
    <property type="term" value="F:hydrolase activity"/>
    <property type="evidence" value="ECO:0007669"/>
    <property type="project" value="UniProtKB-KW"/>
</dbReference>
<feature type="region of interest" description="Disordered" evidence="7">
    <location>
        <begin position="45"/>
        <end position="122"/>
    </location>
</feature>
<dbReference type="SMART" id="SM00487">
    <property type="entry name" value="DEXDc"/>
    <property type="match status" value="1"/>
</dbReference>
<comment type="similarity">
    <text evidence="6">Belongs to the DExH box helicase family.</text>
</comment>
<dbReference type="GO" id="GO:0004386">
    <property type="term" value="F:helicase activity"/>
    <property type="evidence" value="ECO:0007669"/>
    <property type="project" value="UniProtKB-KW"/>
</dbReference>
<evidence type="ECO:0000256" key="7">
    <source>
        <dbReference type="SAM" id="MobiDB-lite"/>
    </source>
</evidence>
<dbReference type="CDD" id="cd17917">
    <property type="entry name" value="DEXHc_RHA-like"/>
    <property type="match status" value="1"/>
</dbReference>
<dbReference type="InterPro" id="IPR001650">
    <property type="entry name" value="Helicase_C-like"/>
</dbReference>
<dbReference type="PANTHER" id="PTHR18934">
    <property type="entry name" value="ATP-DEPENDENT RNA HELICASE"/>
    <property type="match status" value="1"/>
</dbReference>
<name>A0A0D2LMK8_HYPSF</name>
<reference evidence="11" key="1">
    <citation type="submission" date="2014-04" db="EMBL/GenBank/DDBJ databases">
        <title>Evolutionary Origins and Diversification of the Mycorrhizal Mutualists.</title>
        <authorList>
            <consortium name="DOE Joint Genome Institute"/>
            <consortium name="Mycorrhizal Genomics Consortium"/>
            <person name="Kohler A."/>
            <person name="Kuo A."/>
            <person name="Nagy L.G."/>
            <person name="Floudas D."/>
            <person name="Copeland A."/>
            <person name="Barry K.W."/>
            <person name="Cichocki N."/>
            <person name="Veneault-Fourrey C."/>
            <person name="LaButti K."/>
            <person name="Lindquist E.A."/>
            <person name="Lipzen A."/>
            <person name="Lundell T."/>
            <person name="Morin E."/>
            <person name="Murat C."/>
            <person name="Riley R."/>
            <person name="Ohm R."/>
            <person name="Sun H."/>
            <person name="Tunlid A."/>
            <person name="Henrissat B."/>
            <person name="Grigoriev I.V."/>
            <person name="Hibbett D.S."/>
            <person name="Martin F."/>
        </authorList>
    </citation>
    <scope>NUCLEOTIDE SEQUENCE [LARGE SCALE GENOMIC DNA]</scope>
    <source>
        <strain evidence="11">FD-334 SS-4</strain>
    </source>
</reference>
<feature type="compositionally biased region" description="Low complexity" evidence="7">
    <location>
        <begin position="65"/>
        <end position="76"/>
    </location>
</feature>
<evidence type="ECO:0000259" key="9">
    <source>
        <dbReference type="PROSITE" id="PS51194"/>
    </source>
</evidence>
<evidence type="ECO:0000313" key="10">
    <source>
        <dbReference type="EMBL" id="KJA29237.1"/>
    </source>
</evidence>
<proteinExistence type="inferred from homology"/>
<protein>
    <recommendedName>
        <fullName evidence="12">P-loop containing nucleoside triphosphate hydrolase protein</fullName>
    </recommendedName>
</protein>
<dbReference type="Pfam" id="PF21010">
    <property type="entry name" value="HA2_C"/>
    <property type="match status" value="1"/>
</dbReference>
<dbReference type="PANTHER" id="PTHR18934:SF203">
    <property type="entry name" value="ATP-DEPENDENT RNA HELICASE A"/>
    <property type="match status" value="1"/>
</dbReference>
<dbReference type="SMART" id="SM00847">
    <property type="entry name" value="HA2"/>
    <property type="match status" value="1"/>
</dbReference>
<dbReference type="Gene3D" id="3.40.50.300">
    <property type="entry name" value="P-loop containing nucleotide triphosphate hydrolases"/>
    <property type="match status" value="2"/>
</dbReference>
<evidence type="ECO:0000313" key="11">
    <source>
        <dbReference type="Proteomes" id="UP000054270"/>
    </source>
</evidence>
<dbReference type="SUPFAM" id="SSF52540">
    <property type="entry name" value="P-loop containing nucleoside triphosphate hydrolases"/>
    <property type="match status" value="1"/>
</dbReference>
<dbReference type="Pfam" id="PF00270">
    <property type="entry name" value="DEAD"/>
    <property type="match status" value="1"/>
</dbReference>
<organism evidence="10 11">
    <name type="scientific">Hypholoma sublateritium (strain FD-334 SS-4)</name>
    <dbReference type="NCBI Taxonomy" id="945553"/>
    <lineage>
        <taxon>Eukaryota</taxon>
        <taxon>Fungi</taxon>
        <taxon>Dikarya</taxon>
        <taxon>Basidiomycota</taxon>
        <taxon>Agaricomycotina</taxon>
        <taxon>Agaricomycetes</taxon>
        <taxon>Agaricomycetidae</taxon>
        <taxon>Agaricales</taxon>
        <taxon>Agaricineae</taxon>
        <taxon>Strophariaceae</taxon>
        <taxon>Hypholoma</taxon>
    </lineage>
</organism>
<dbReference type="InterPro" id="IPR014001">
    <property type="entry name" value="Helicase_ATP-bd"/>
</dbReference>
<sequence length="1330" mass="147277">MRLALLLRQRLRLLMQSDPARALADLRPPAKRSFSQHAAVAAALAPAPAKLPRTDTASGEPSAFRSPHMSSQPPSSSRRRFGRPPEPGTSSSSARGHRGGVKHKKKGNAPKEPPSRNTLEGPLHNLKYIQDEHDKSPIKLKPLILETPRSYVNNFCIVACGKIPDYVSTQGTVIDGDRRVQVHRSTVNIDIEPPIIGIGDHPEKKQAQNLAALSACYQLQELGILDKPKKIAAPKQQEAAATEVELSDGSIVGYEQARNFMDYYCRRYKFPSPDIDFICTKDRWEAIMTVDGRRIGLGSGPNKKAAQTTCYLDVTKYLESCDADLWKTYQEARKSGKDLGLAPKVFFQASRRLEDDISDLVDIIRHLALYKNRPQKNAVHTGGDSAVVDLWRRSGHPGGWRQSTTLTAKSNLLLARRKAYITDPKLERMRQTRQSLPVYTKANDVLTHIAENDVTICMAATGSGKTTQIPQMILDEYIDRGEGANCNIICTQPRRLAAISVADRVAKERGEGLGQSIGYHVRFEAKPPEPDGSVTFCTIGVFLKQLQSALSGEARDHTSLDKITHIVVDEVHERDVDTDLLLVVLKQLLAQKKARGQSLKIVLMSATIDPTLFQEYFRDVKGVPAQAITVPGRSFPVTKHFMEEFVPTLVTPSTRWVFQQENVQKYVHKELGPEVAMRLGVRASSSATRNDEELELPYALIAATISHVLEISDDGHVLVFLPGWQEIAATQKMLLSPLGPLGINFNSKNISLHLLHSSIPLAEQQAIFEPPAQGVRRVILATNIAETSITIPDVVYVVDAGKVKEQRYDPERHMSALVSAWVGSSNLNQRAGRAGRHRSGEYFGIISKTHAELLHPYQTVEMKRIDLSNVVMHVKALNFSGMTVEEVLAAAIEPPASDRVSAAMVDLQMVGALDAEKNLTSLGRVLLQLPIDVQMGRLVLYGSFFKCLDNALALAAILSNRDPFMAPQHMKQIAQERKESWAPDGYRSDALATLRAFNAWWSLQSRGDYHTANRFCIDNFLAKPTMLLIQKTKVSLLQAMYRAGVIEVSAGGQVSSSRYDIPRDLTVPSALNVNSDSYPLLTALVAIACQPKFGIRTGERTFRTQNDKACIMHPSSVNHRKSNAPDAEASQQKQLYAFAEKRRNDTSGGPPTTYLVTTTRIDPLTYVLFGAYNVEVVDRGLECDDWLPVVGDIRTLDDVRRLKNSIEACMLRVFEGITMSRARGGRVLPVLPREVEHESESEDEELTDYRLSSEEIKDLDIMTRDIVGILNRYGSERIASQSAQQSRAGTPTGSPFGRKAPLGGDIPPSGYSTPGAYQSRPSTPSRLRRY</sequence>
<dbReference type="InterPro" id="IPR011545">
    <property type="entry name" value="DEAD/DEAH_box_helicase_dom"/>
</dbReference>
<feature type="domain" description="Helicase ATP-binding" evidence="8">
    <location>
        <begin position="446"/>
        <end position="626"/>
    </location>
</feature>
<evidence type="ECO:0000259" key="8">
    <source>
        <dbReference type="PROSITE" id="PS51192"/>
    </source>
</evidence>
<dbReference type="InterPro" id="IPR007502">
    <property type="entry name" value="Helicase-assoc_dom"/>
</dbReference>
<feature type="compositionally biased region" description="Polar residues" evidence="7">
    <location>
        <begin position="1310"/>
        <end position="1330"/>
    </location>
</feature>
<dbReference type="Pfam" id="PF00271">
    <property type="entry name" value="Helicase_C"/>
    <property type="match status" value="1"/>
</dbReference>
<feature type="compositionally biased region" description="Basic residues" evidence="7">
    <location>
        <begin position="95"/>
        <end position="108"/>
    </location>
</feature>
<dbReference type="GO" id="GO:0005524">
    <property type="term" value="F:ATP binding"/>
    <property type="evidence" value="ECO:0007669"/>
    <property type="project" value="UniProtKB-KW"/>
</dbReference>
<evidence type="ECO:0000256" key="2">
    <source>
        <dbReference type="ARBA" id="ARBA00022801"/>
    </source>
</evidence>
<evidence type="ECO:0000256" key="6">
    <source>
        <dbReference type="ARBA" id="ARBA00060772"/>
    </source>
</evidence>
<accession>A0A0D2LMK8</accession>
<dbReference type="EMBL" id="KN817519">
    <property type="protein sequence ID" value="KJA29237.1"/>
    <property type="molecule type" value="Genomic_DNA"/>
</dbReference>
<dbReference type="Proteomes" id="UP000054270">
    <property type="component" value="Unassembled WGS sequence"/>
</dbReference>
<keyword evidence="4" id="KW-0067">ATP-binding</keyword>
<dbReference type="PROSITE" id="PS51192">
    <property type="entry name" value="HELICASE_ATP_BIND_1"/>
    <property type="match status" value="1"/>
</dbReference>
<evidence type="ECO:0008006" key="12">
    <source>
        <dbReference type="Google" id="ProtNLM"/>
    </source>
</evidence>
<dbReference type="CDD" id="cd18791">
    <property type="entry name" value="SF2_C_RHA"/>
    <property type="match status" value="1"/>
</dbReference>
<dbReference type="OMA" id="HPHQTVE"/>
<dbReference type="OrthoDB" id="28053at2759"/>
<evidence type="ECO:0000256" key="5">
    <source>
        <dbReference type="ARBA" id="ARBA00022884"/>
    </source>
</evidence>
<keyword evidence="1" id="KW-0547">Nucleotide-binding</keyword>
<feature type="domain" description="Helicase C-terminal" evidence="9">
    <location>
        <begin position="704"/>
        <end position="878"/>
    </location>
</feature>
<gene>
    <name evidence="10" type="ORF">HYPSUDRAFT_61267</name>
</gene>
<evidence type="ECO:0000256" key="1">
    <source>
        <dbReference type="ARBA" id="ARBA00022741"/>
    </source>
</evidence>
<evidence type="ECO:0000256" key="3">
    <source>
        <dbReference type="ARBA" id="ARBA00022806"/>
    </source>
</evidence>
<dbReference type="GO" id="GO:0003723">
    <property type="term" value="F:RNA binding"/>
    <property type="evidence" value="ECO:0007669"/>
    <property type="project" value="UniProtKB-KW"/>
</dbReference>
<dbReference type="FunFam" id="1.20.120.1080:FF:000002">
    <property type="entry name" value="Putative ATP-dependent RNA helicase DHX36"/>
    <property type="match status" value="1"/>
</dbReference>
<feature type="compositionally biased region" description="Polar residues" evidence="7">
    <location>
        <begin position="1278"/>
        <end position="1293"/>
    </location>
</feature>
<dbReference type="InterPro" id="IPR027417">
    <property type="entry name" value="P-loop_NTPase"/>
</dbReference>
<dbReference type="PROSITE" id="PS51194">
    <property type="entry name" value="HELICASE_CTER"/>
    <property type="match status" value="1"/>
</dbReference>
<dbReference type="STRING" id="945553.A0A0D2LMK8"/>